<reference evidence="6 7" key="1">
    <citation type="journal article" date="2012" name="J. Bacteriol.">
        <title>Genome Sequence of the Pattern-Forming Social Bacterium Paenibacillus dendritiformis C454 Chiral Morphotype.</title>
        <authorList>
            <person name="Sirota-Madi A."/>
            <person name="Olender T."/>
            <person name="Helman Y."/>
            <person name="Brainis I."/>
            <person name="Finkelshtein A."/>
            <person name="Roth D."/>
            <person name="Hagai E."/>
            <person name="Leshkowitz D."/>
            <person name="Brodsky L."/>
            <person name="Galatenko V."/>
            <person name="Nikolaev V."/>
            <person name="Gutnick D.L."/>
            <person name="Lancet D."/>
            <person name="Ben-Jacob E."/>
        </authorList>
    </citation>
    <scope>NUCLEOTIDE SEQUENCE [LARGE SCALE GENOMIC DNA]</scope>
    <source>
        <strain evidence="6 7">C454</strain>
    </source>
</reference>
<evidence type="ECO:0000256" key="1">
    <source>
        <dbReference type="ARBA" id="ARBA00023015"/>
    </source>
</evidence>
<organism evidence="6 7">
    <name type="scientific">Paenibacillus dendritiformis C454</name>
    <dbReference type="NCBI Taxonomy" id="1131935"/>
    <lineage>
        <taxon>Bacteria</taxon>
        <taxon>Bacillati</taxon>
        <taxon>Bacillota</taxon>
        <taxon>Bacilli</taxon>
        <taxon>Bacillales</taxon>
        <taxon>Paenibacillaceae</taxon>
        <taxon>Paenibacillus</taxon>
    </lineage>
</organism>
<feature type="domain" description="Fe/B12 periplasmic-binding" evidence="5">
    <location>
        <begin position="271"/>
        <end position="539"/>
    </location>
</feature>
<evidence type="ECO:0000313" key="7">
    <source>
        <dbReference type="Proteomes" id="UP000003900"/>
    </source>
</evidence>
<dbReference type="Proteomes" id="UP000003900">
    <property type="component" value="Unassembled WGS sequence"/>
</dbReference>
<protein>
    <submittedName>
        <fullName evidence="6">AraC family transcriptional regulator</fullName>
    </submittedName>
</protein>
<name>H3SGW3_9BACL</name>
<dbReference type="Gene3D" id="1.10.10.60">
    <property type="entry name" value="Homeodomain-like"/>
    <property type="match status" value="2"/>
</dbReference>
<evidence type="ECO:0000313" key="6">
    <source>
        <dbReference type="EMBL" id="EHQ61670.1"/>
    </source>
</evidence>
<evidence type="ECO:0000256" key="2">
    <source>
        <dbReference type="ARBA" id="ARBA00023125"/>
    </source>
</evidence>
<dbReference type="STRING" id="1131935.PDENDC454_13842"/>
<dbReference type="SUPFAM" id="SSF46689">
    <property type="entry name" value="Homeodomain-like"/>
    <property type="match status" value="2"/>
</dbReference>
<gene>
    <name evidence="6" type="ORF">PDENDC454_13842</name>
</gene>
<dbReference type="InterPro" id="IPR018062">
    <property type="entry name" value="HTH_AraC-typ_CS"/>
</dbReference>
<evidence type="ECO:0000259" key="5">
    <source>
        <dbReference type="PROSITE" id="PS50983"/>
    </source>
</evidence>
<dbReference type="InterPro" id="IPR002491">
    <property type="entry name" value="ABC_transptr_periplasmic_BD"/>
</dbReference>
<keyword evidence="3" id="KW-0804">Transcription</keyword>
<sequence length="539" mass="61968">METLIYILQEAQLLQWEAGKETMQWTAAYPTLLAASELVEVAHVRQVCPLPYGTMIYLRPGDDVTVRYKGNKGMQTPHVYKVEFDCYRLAERSDDSLLYWRDRESLPESGWRTGNLPYLVYPLLREMTELPLPETSGESGRSRILLERLLRLAFDGSGSRQEETKEASIYEALAYIHEHYDRPITCSSVAQTIGFNRSYFSTLFRRSTGWGFSEYVNRIRIEKAKEHLLTSDMTLQQIATKVGYASGLYLSRKFKQAIGIAPGEFRNRPKPRRIAAFQFAGLLLALGIMPVAADAQLLLYSRPLRRELSDVPAVVHPHGLEQLQALDVDLILVPSYYYNIPDKLKRLETIAPVVAMDWGEMDSLEEARFMGKLLGMEREAEQWITRYLDKVRLAKRRLEKHVKPGETAALYEIREDRIGIWNRTVRGAYNLYDMLELPPPDKVLREVLIPGKHKFITESQLPDYAADHMFVVFCEGGDCESNLNQLLRESPIWSSLPAARRNRIYPLDLEECWCSDGLLLERQLALQMDWFTGNMAANI</sequence>
<dbReference type="PROSITE" id="PS00041">
    <property type="entry name" value="HTH_ARAC_FAMILY_1"/>
    <property type="match status" value="1"/>
</dbReference>
<dbReference type="PANTHER" id="PTHR43280:SF2">
    <property type="entry name" value="HTH-TYPE TRANSCRIPTIONAL REGULATOR EXSA"/>
    <property type="match status" value="1"/>
</dbReference>
<dbReference type="Gene3D" id="3.40.50.1980">
    <property type="entry name" value="Nitrogenase molybdenum iron protein domain"/>
    <property type="match status" value="2"/>
</dbReference>
<dbReference type="PATRIC" id="fig|1131935.3.peg.2863"/>
<dbReference type="Pfam" id="PF01497">
    <property type="entry name" value="Peripla_BP_2"/>
    <property type="match status" value="1"/>
</dbReference>
<feature type="domain" description="HTH araC/xylS-type" evidence="4">
    <location>
        <begin position="170"/>
        <end position="268"/>
    </location>
</feature>
<dbReference type="GO" id="GO:0003700">
    <property type="term" value="F:DNA-binding transcription factor activity"/>
    <property type="evidence" value="ECO:0007669"/>
    <property type="project" value="InterPro"/>
</dbReference>
<dbReference type="SUPFAM" id="SSF53807">
    <property type="entry name" value="Helical backbone' metal receptor"/>
    <property type="match status" value="1"/>
</dbReference>
<evidence type="ECO:0000259" key="4">
    <source>
        <dbReference type="PROSITE" id="PS01124"/>
    </source>
</evidence>
<dbReference type="OrthoDB" id="2536188at2"/>
<dbReference type="AlphaFoldDB" id="H3SGW3"/>
<dbReference type="InterPro" id="IPR018060">
    <property type="entry name" value="HTH_AraC"/>
</dbReference>
<dbReference type="SMART" id="SM00342">
    <property type="entry name" value="HTH_ARAC"/>
    <property type="match status" value="1"/>
</dbReference>
<dbReference type="PANTHER" id="PTHR43280">
    <property type="entry name" value="ARAC-FAMILY TRANSCRIPTIONAL REGULATOR"/>
    <property type="match status" value="1"/>
</dbReference>
<dbReference type="PROSITE" id="PS01124">
    <property type="entry name" value="HTH_ARAC_FAMILY_2"/>
    <property type="match status" value="1"/>
</dbReference>
<accession>H3SGW3</accession>
<keyword evidence="1" id="KW-0805">Transcription regulation</keyword>
<evidence type="ECO:0000256" key="3">
    <source>
        <dbReference type="ARBA" id="ARBA00023163"/>
    </source>
</evidence>
<keyword evidence="2" id="KW-0238">DNA-binding</keyword>
<keyword evidence="7" id="KW-1185">Reference proteome</keyword>
<dbReference type="Pfam" id="PF12833">
    <property type="entry name" value="HTH_18"/>
    <property type="match status" value="1"/>
</dbReference>
<comment type="caution">
    <text evidence="6">The sequence shown here is derived from an EMBL/GenBank/DDBJ whole genome shotgun (WGS) entry which is preliminary data.</text>
</comment>
<dbReference type="PROSITE" id="PS50983">
    <property type="entry name" value="FE_B12_PBP"/>
    <property type="match status" value="1"/>
</dbReference>
<dbReference type="GO" id="GO:0043565">
    <property type="term" value="F:sequence-specific DNA binding"/>
    <property type="evidence" value="ECO:0007669"/>
    <property type="project" value="InterPro"/>
</dbReference>
<dbReference type="EMBL" id="AHKH01000032">
    <property type="protein sequence ID" value="EHQ61670.1"/>
    <property type="molecule type" value="Genomic_DNA"/>
</dbReference>
<proteinExistence type="predicted"/>
<dbReference type="RefSeq" id="WP_006677267.1">
    <property type="nucleotide sequence ID" value="NZ_AHKH01000032.1"/>
</dbReference>
<dbReference type="InterPro" id="IPR009057">
    <property type="entry name" value="Homeodomain-like_sf"/>
</dbReference>